<keyword evidence="2" id="KW-0732">Signal</keyword>
<comment type="caution">
    <text evidence="3">The sequence shown here is derived from an EMBL/GenBank/DDBJ whole genome shotgun (WGS) entry which is preliminary data.</text>
</comment>
<reference evidence="3 4" key="1">
    <citation type="journal article" date="2020" name="Nature">
        <title>Six reference-quality genomes reveal evolution of bat adaptations.</title>
        <authorList>
            <person name="Jebb D."/>
            <person name="Huang Z."/>
            <person name="Pippel M."/>
            <person name="Hughes G.M."/>
            <person name="Lavrichenko K."/>
            <person name="Devanna P."/>
            <person name="Winkler S."/>
            <person name="Jermiin L.S."/>
            <person name="Skirmuntt E.C."/>
            <person name="Katzourakis A."/>
            <person name="Burkitt-Gray L."/>
            <person name="Ray D.A."/>
            <person name="Sullivan K.A.M."/>
            <person name="Roscito J.G."/>
            <person name="Kirilenko B.M."/>
            <person name="Davalos L.M."/>
            <person name="Corthals A.P."/>
            <person name="Power M.L."/>
            <person name="Jones G."/>
            <person name="Ransome R.D."/>
            <person name="Dechmann D.K.N."/>
            <person name="Locatelli A.G."/>
            <person name="Puechmaille S.J."/>
            <person name="Fedrigo O."/>
            <person name="Jarvis E.D."/>
            <person name="Hiller M."/>
            <person name="Vernes S.C."/>
            <person name="Myers E.W."/>
            <person name="Teeling E.C."/>
        </authorList>
    </citation>
    <scope>NUCLEOTIDE SEQUENCE [LARGE SCALE GENOMIC DNA]</scope>
    <source>
        <strain evidence="3">Bat1K_MPI-CBG_1</strain>
    </source>
</reference>
<accession>A0A833YK74</accession>
<dbReference type="EMBL" id="JABVXQ010000014">
    <property type="protein sequence ID" value="KAF6077190.1"/>
    <property type="molecule type" value="Genomic_DNA"/>
</dbReference>
<feature type="region of interest" description="Disordered" evidence="1">
    <location>
        <begin position="25"/>
        <end position="51"/>
    </location>
</feature>
<organism evidence="3 4">
    <name type="scientific">Phyllostomus discolor</name>
    <name type="common">pale spear-nosed bat</name>
    <dbReference type="NCBI Taxonomy" id="89673"/>
    <lineage>
        <taxon>Eukaryota</taxon>
        <taxon>Metazoa</taxon>
        <taxon>Chordata</taxon>
        <taxon>Craniata</taxon>
        <taxon>Vertebrata</taxon>
        <taxon>Euteleostomi</taxon>
        <taxon>Mammalia</taxon>
        <taxon>Eutheria</taxon>
        <taxon>Laurasiatheria</taxon>
        <taxon>Chiroptera</taxon>
        <taxon>Yangochiroptera</taxon>
        <taxon>Phyllostomidae</taxon>
        <taxon>Phyllostominae</taxon>
        <taxon>Phyllostomus</taxon>
    </lineage>
</organism>
<name>A0A833YK74_9CHIR</name>
<gene>
    <name evidence="3" type="ORF">HJG60_003448</name>
</gene>
<evidence type="ECO:0000256" key="1">
    <source>
        <dbReference type="SAM" id="MobiDB-lite"/>
    </source>
</evidence>
<proteinExistence type="predicted"/>
<feature type="region of interest" description="Disordered" evidence="1">
    <location>
        <begin position="66"/>
        <end position="124"/>
    </location>
</feature>
<evidence type="ECO:0000313" key="4">
    <source>
        <dbReference type="Proteomes" id="UP000664940"/>
    </source>
</evidence>
<sequence length="124" mass="12762">MWAALPLLCAGAWLLGPLARGAASLSLGSPVAGPSPPRGPWSLRSPSRRGRCSLCRSSSWWTAPRTSTTMAAKGASPARPSSTSATTKASWARTATPTRARTATASSSPGRPSLSSRTWPTSPS</sequence>
<dbReference type="Proteomes" id="UP000664940">
    <property type="component" value="Unassembled WGS sequence"/>
</dbReference>
<feature type="chain" id="PRO_5032381685" evidence="2">
    <location>
        <begin position="24"/>
        <end position="124"/>
    </location>
</feature>
<feature type="compositionally biased region" description="Low complexity" evidence="1">
    <location>
        <begin position="75"/>
        <end position="117"/>
    </location>
</feature>
<evidence type="ECO:0000256" key="2">
    <source>
        <dbReference type="SAM" id="SignalP"/>
    </source>
</evidence>
<protein>
    <submittedName>
        <fullName evidence="3">Cathepsin H</fullName>
    </submittedName>
</protein>
<evidence type="ECO:0000313" key="3">
    <source>
        <dbReference type="EMBL" id="KAF6077190.1"/>
    </source>
</evidence>
<feature type="signal peptide" evidence="2">
    <location>
        <begin position="1"/>
        <end position="23"/>
    </location>
</feature>
<dbReference type="AlphaFoldDB" id="A0A833YK74"/>